<dbReference type="OrthoDB" id="443402at2759"/>
<dbReference type="SUPFAM" id="SSF53335">
    <property type="entry name" value="S-adenosyl-L-methionine-dependent methyltransferases"/>
    <property type="match status" value="1"/>
</dbReference>
<dbReference type="Pfam" id="PF08123">
    <property type="entry name" value="DOT1"/>
    <property type="match status" value="1"/>
</dbReference>
<evidence type="ECO:0000259" key="14">
    <source>
        <dbReference type="PROSITE" id="PS50090"/>
    </source>
</evidence>
<dbReference type="InterPro" id="IPR029063">
    <property type="entry name" value="SAM-dependent_MTases_sf"/>
</dbReference>
<comment type="similarity">
    <text evidence="11">Belongs to the class I-like SAM-binding methyltransferase superfamily. DOT1 family.</text>
</comment>
<feature type="compositionally biased region" description="Polar residues" evidence="13">
    <location>
        <begin position="192"/>
        <end position="209"/>
    </location>
</feature>
<keyword evidence="5 11" id="KW-0808">Transferase</keyword>
<reference evidence="16 17" key="1">
    <citation type="submission" date="2020-12" db="EMBL/GenBank/DDBJ databases">
        <title>Effect of drift, selection, and recombination on the evolution of hybrid genomes in Candida yeast pathogens.</title>
        <authorList>
            <person name="Mixao V."/>
            <person name="Ksiezopolska E."/>
            <person name="Saus E."/>
            <person name="Boekhout T."/>
            <person name="Gacser A."/>
            <person name="Gabaldon T."/>
        </authorList>
    </citation>
    <scope>NUCLEOTIDE SEQUENCE [LARGE SCALE GENOMIC DNA]</scope>
    <source>
        <strain evidence="16 17">BP57</strain>
    </source>
</reference>
<evidence type="ECO:0000259" key="15">
    <source>
        <dbReference type="PROSITE" id="PS51569"/>
    </source>
</evidence>
<comment type="caution">
    <text evidence="16">The sequence shown here is derived from an EMBL/GenBank/DDBJ whole genome shotgun (WGS) entry which is preliminary data.</text>
</comment>
<evidence type="ECO:0000256" key="7">
    <source>
        <dbReference type="ARBA" id="ARBA00022853"/>
    </source>
</evidence>
<dbReference type="PROSITE" id="PS51569">
    <property type="entry name" value="DOT1"/>
    <property type="match status" value="1"/>
</dbReference>
<feature type="coiled-coil region" evidence="12">
    <location>
        <begin position="536"/>
        <end position="563"/>
    </location>
</feature>
<evidence type="ECO:0000256" key="3">
    <source>
        <dbReference type="ARBA" id="ARBA00020987"/>
    </source>
</evidence>
<comment type="miscellaneous">
    <text evidence="11">In contrast to other lysine histone methyltransferases, it does not contain a SET domain, suggesting the existence of another mechanism for methylation of lysine residues of histones.</text>
</comment>
<evidence type="ECO:0000256" key="1">
    <source>
        <dbReference type="ARBA" id="ARBA00004123"/>
    </source>
</evidence>
<dbReference type="Pfam" id="PF13921">
    <property type="entry name" value="Myb_DNA-bind_6"/>
    <property type="match status" value="3"/>
</dbReference>
<evidence type="ECO:0000256" key="6">
    <source>
        <dbReference type="ARBA" id="ARBA00022691"/>
    </source>
</evidence>
<keyword evidence="12" id="KW-0175">Coiled coil</keyword>
<comment type="subcellular location">
    <subcellularLocation>
        <location evidence="1 11">Nucleus</location>
    </subcellularLocation>
</comment>
<evidence type="ECO:0000256" key="8">
    <source>
        <dbReference type="ARBA" id="ARBA00023242"/>
    </source>
</evidence>
<comment type="function">
    <text evidence="11">Histone methyltransferase that specifically trimethylates histone H3 to form H3K79me3. This methylation is required for telomere silencing and for the pachytene checkpoint during the meiotic cell cycle by allowing the recruitment of RAD9 to double strand breaks. Nucleosomes are preferred as substrate compared to free histone.</text>
</comment>
<dbReference type="CDD" id="cd00167">
    <property type="entry name" value="SANT"/>
    <property type="match status" value="3"/>
</dbReference>
<name>A0A8H7ZIL6_9ASCO</name>
<evidence type="ECO:0000256" key="10">
    <source>
        <dbReference type="ARBA" id="ARBA00047770"/>
    </source>
</evidence>
<feature type="compositionally biased region" description="Basic and acidic residues" evidence="13">
    <location>
        <begin position="1305"/>
        <end position="1316"/>
    </location>
</feature>
<keyword evidence="4 11" id="KW-0489">Methyltransferase</keyword>
<evidence type="ECO:0000313" key="17">
    <source>
        <dbReference type="Proteomes" id="UP000669133"/>
    </source>
</evidence>
<evidence type="ECO:0000256" key="11">
    <source>
        <dbReference type="RuleBase" id="RU271113"/>
    </source>
</evidence>
<feature type="region of interest" description="Disordered" evidence="13">
    <location>
        <begin position="640"/>
        <end position="710"/>
    </location>
</feature>
<dbReference type="GO" id="GO:0006281">
    <property type="term" value="P:DNA repair"/>
    <property type="evidence" value="ECO:0007669"/>
    <property type="project" value="TreeGrafter"/>
</dbReference>
<feature type="region of interest" description="Disordered" evidence="13">
    <location>
        <begin position="189"/>
        <end position="210"/>
    </location>
</feature>
<dbReference type="EMBL" id="JAEOAQ010000003">
    <property type="protein sequence ID" value="KAG5419357.1"/>
    <property type="molecule type" value="Genomic_DNA"/>
</dbReference>
<dbReference type="InterPro" id="IPR001005">
    <property type="entry name" value="SANT/Myb"/>
</dbReference>
<dbReference type="RefSeq" id="XP_067548473.1">
    <property type="nucleotide sequence ID" value="XM_067692056.1"/>
</dbReference>
<feature type="region of interest" description="Disordered" evidence="13">
    <location>
        <begin position="254"/>
        <end position="286"/>
    </location>
</feature>
<dbReference type="InterPro" id="IPR009057">
    <property type="entry name" value="Homeodomain-like_sf"/>
</dbReference>
<feature type="region of interest" description="Disordered" evidence="13">
    <location>
        <begin position="1251"/>
        <end position="1316"/>
    </location>
</feature>
<keyword evidence="6 11" id="KW-0949">S-adenosyl-L-methionine</keyword>
<comment type="catalytic activity">
    <reaction evidence="10 11">
        <text>L-lysyl(79)-[histone H3] + 3 S-adenosyl-L-methionine = N(6),N(6),N(6)-trimethyl-L-lysyl(79)-[histone H3] + 3 S-adenosyl-L-homocysteine + 3 H(+)</text>
        <dbReference type="Rhea" id="RHEA:60328"/>
        <dbReference type="Rhea" id="RHEA-COMP:15549"/>
        <dbReference type="Rhea" id="RHEA-COMP:15552"/>
        <dbReference type="ChEBI" id="CHEBI:15378"/>
        <dbReference type="ChEBI" id="CHEBI:29969"/>
        <dbReference type="ChEBI" id="CHEBI:57856"/>
        <dbReference type="ChEBI" id="CHEBI:59789"/>
        <dbReference type="ChEBI" id="CHEBI:61961"/>
        <dbReference type="EC" id="2.1.1.360"/>
    </reaction>
</comment>
<sequence>MNESECLSSNLIRDLLCSEKPLSSIINELPATPWKQVMQVCREILSGGEKRENQLIQRKLIAQEVLHPNEYPTTDLKLDESIKDKVETIIERLKSTGLDDSAIENICCKSNFDAQVPEPRLPTPQSDDEETDPAAIPDVRNGHLLRKWTPEEDQMLLKLTMDQNLDWDEILPILKHRTKSACETRLRRISHGTGNQPESNQMEAQSNGQRKFWTKEEDQLLWELRAEKELPWDQILPQFNNRTKNGLQNRFARLSRKKSQVPSSNNVPQEQPTKEKSSTSNQKVAQPVFTASRGLKWTPEDEELLWESKVEQNLEWEEIYSYFPQRTKMAIQTRYHELKAGKFHTTFGPKASLKSKKAPHNQKQGKVSTPKHTKPHVHVPAEEEKLRDCIENDLTISNLASCFPDYDMNDLYPRIENHPDFVKESLTRGEKMLLTEQVRMHCAVEDVCSDYPLRSKSYIDMRYKEIAYASSRKNKFKTLQERLLYEAGMACIGSGSSRRSTRRSAGSDVDFDKLEELEQEASKIERAPKPKIDPEVAAARAKARAEAQERKRAEKLLQRELAKARRLANPEAYAKKASSPLVSVNLLKQLSESAEYFQTVAGDRQKLQDGAKRKRTQTVIFSPPVEVKLKTRARQAKKWELKRKLREESRKSKKSVPRKRRKLSKKGRRGFDDEYEEFSDFDLQSTEPDSQAEEEEDHISPFDPPDINADTLVPLNNRRLFFKSLYEEPENFTLPELSFRHLQEGETSKQAMTNDDGTILYDDELAADVVGSHRRCYRDMPISFPQYSTTTVTSTDGDTNINYANSVKIRFFLYPQHCESFVLAEPKDNELDPVHEIIKVFMIHYALYFDYSESIKNYINELCHKLELAVEANDFSEFIYVIDTWNTLMLELSPNEEAVAKIVENGDDINAGAKSLLYETELRQVKSEDLNLEMFYNEICFESISPVYEPVQGEVETIEDDEEADISIGKIEPPQNSSPSETQTKCTKPLHYKHDLFKRLREKTSLSRYAIQQILVRVYARVVSTDSRKLRSYKAFTAEVYGELLPSFTSEVLEKVQLKPTQKFYDLGSGVGNTTLQAALEFGACCSGGCEIMDHASKLTTLQEHLIQKHLAVFGLSPLNLKFALKQSFVNNEQVRQDCLASDVLIINNYLFDGELNDAVGKLLYGIKPGTKIISLRNFISPRYRATFDTAFDFFSVEKHEMSDIMSVSWTANKVPYYISTVEETIRPEYLGRDELLGELMLHASMLSKSATPSLGGVSETTGGDNHEEEEDEGSESVNGMDVDRAGNGGGVIGTGGESTPPTDHNSEPENDKSIS</sequence>
<feature type="domain" description="Myb-like" evidence="14">
    <location>
        <begin position="205"/>
        <end position="255"/>
    </location>
</feature>
<dbReference type="GO" id="GO:0000077">
    <property type="term" value="P:DNA damage checkpoint signaling"/>
    <property type="evidence" value="ECO:0007669"/>
    <property type="project" value="TreeGrafter"/>
</dbReference>
<gene>
    <name evidence="16" type="ORF">I9W82_003124</name>
</gene>
<evidence type="ECO:0000256" key="12">
    <source>
        <dbReference type="SAM" id="Coils"/>
    </source>
</evidence>
<keyword evidence="7 11" id="KW-0156">Chromatin regulator</keyword>
<dbReference type="Proteomes" id="UP000669133">
    <property type="component" value="Unassembled WGS sequence"/>
</dbReference>
<feature type="compositionally biased region" description="Polar residues" evidence="13">
    <location>
        <begin position="260"/>
        <end position="271"/>
    </location>
</feature>
<dbReference type="PANTHER" id="PTHR21451">
    <property type="entry name" value="HISTONE H3 METHYLTRANSFERASE"/>
    <property type="match status" value="1"/>
</dbReference>
<dbReference type="InterPro" id="IPR030445">
    <property type="entry name" value="H3-K79_meTrfase"/>
</dbReference>
<keyword evidence="17" id="KW-1185">Reference proteome</keyword>
<dbReference type="EC" id="2.1.1.360" evidence="2 11"/>
<dbReference type="GO" id="GO:0140956">
    <property type="term" value="F:histone H3K79 trimethyltransferase activity"/>
    <property type="evidence" value="ECO:0007669"/>
    <property type="project" value="UniProtKB-EC"/>
</dbReference>
<dbReference type="Gene3D" id="1.10.260.170">
    <property type="match status" value="1"/>
</dbReference>
<dbReference type="Gene3D" id="3.40.50.150">
    <property type="entry name" value="Vaccinia Virus protein VP39"/>
    <property type="match status" value="1"/>
</dbReference>
<feature type="compositionally biased region" description="Basic residues" evidence="13">
    <location>
        <begin position="651"/>
        <end position="668"/>
    </location>
</feature>
<evidence type="ECO:0000313" key="16">
    <source>
        <dbReference type="EMBL" id="KAG5419357.1"/>
    </source>
</evidence>
<feature type="domain" description="DOT1" evidence="15">
    <location>
        <begin position="918"/>
        <end position="1235"/>
    </location>
</feature>
<dbReference type="PROSITE" id="PS50090">
    <property type="entry name" value="MYB_LIKE"/>
    <property type="match status" value="2"/>
</dbReference>
<comment type="activity regulation">
    <text evidence="11">Ubiquitination of histone H2B to form H2BK123ub1 is required for efficient DOT1 methyltransferase activity on histone H3.</text>
</comment>
<evidence type="ECO:0000256" key="4">
    <source>
        <dbReference type="ARBA" id="ARBA00022603"/>
    </source>
</evidence>
<evidence type="ECO:0000256" key="5">
    <source>
        <dbReference type="ARBA" id="ARBA00022679"/>
    </source>
</evidence>
<dbReference type="SMART" id="SM00717">
    <property type="entry name" value="SANT"/>
    <property type="match status" value="3"/>
</dbReference>
<organism evidence="16 17">
    <name type="scientific">Candida metapsilosis</name>
    <dbReference type="NCBI Taxonomy" id="273372"/>
    <lineage>
        <taxon>Eukaryota</taxon>
        <taxon>Fungi</taxon>
        <taxon>Dikarya</taxon>
        <taxon>Ascomycota</taxon>
        <taxon>Saccharomycotina</taxon>
        <taxon>Pichiomycetes</taxon>
        <taxon>Debaryomycetaceae</taxon>
        <taxon>Candida/Lodderomyces clade</taxon>
        <taxon>Candida</taxon>
    </lineage>
</organism>
<feature type="region of interest" description="Disordered" evidence="13">
    <location>
        <begin position="347"/>
        <end position="381"/>
    </location>
</feature>
<dbReference type="GO" id="GO:0005634">
    <property type="term" value="C:nucleus"/>
    <property type="evidence" value="ECO:0007669"/>
    <property type="project" value="UniProtKB-SubCell"/>
</dbReference>
<dbReference type="Gene3D" id="1.10.10.60">
    <property type="entry name" value="Homeodomain-like"/>
    <property type="match status" value="2"/>
</dbReference>
<feature type="domain" description="Myb-like" evidence="14">
    <location>
        <begin position="147"/>
        <end position="190"/>
    </location>
</feature>
<feature type="region of interest" description="Disordered" evidence="13">
    <location>
        <begin position="114"/>
        <end position="136"/>
    </location>
</feature>
<protein>
    <recommendedName>
        <fullName evidence="3 11">Histone-lysine N-methyltransferase, H3 lysine-79 specific</fullName>
        <ecNumber evidence="2 11">2.1.1.360</ecNumber>
    </recommendedName>
    <alternativeName>
        <fullName evidence="9 11">Histone H3-K79 methyltransferase</fullName>
    </alternativeName>
</protein>
<proteinExistence type="inferred from homology"/>
<evidence type="ECO:0000256" key="13">
    <source>
        <dbReference type="SAM" id="MobiDB-lite"/>
    </source>
</evidence>
<feature type="compositionally biased region" description="Gly residues" evidence="13">
    <location>
        <begin position="1287"/>
        <end position="1297"/>
    </location>
</feature>
<dbReference type="GeneID" id="93651753"/>
<evidence type="ECO:0000256" key="2">
    <source>
        <dbReference type="ARBA" id="ARBA00012190"/>
    </source>
</evidence>
<dbReference type="SUPFAM" id="SSF46689">
    <property type="entry name" value="Homeodomain-like"/>
    <property type="match status" value="2"/>
</dbReference>
<accession>A0A8H7ZIL6</accession>
<dbReference type="GO" id="GO:0032259">
    <property type="term" value="P:methylation"/>
    <property type="evidence" value="ECO:0007669"/>
    <property type="project" value="UniProtKB-KW"/>
</dbReference>
<keyword evidence="8 11" id="KW-0539">Nucleus</keyword>
<dbReference type="PANTHER" id="PTHR21451:SF0">
    <property type="entry name" value="HISTONE-LYSINE N-METHYLTRANSFERASE, H3 LYSINE-79 SPECIFIC"/>
    <property type="match status" value="1"/>
</dbReference>
<evidence type="ECO:0000256" key="9">
    <source>
        <dbReference type="ARBA" id="ARBA00029821"/>
    </source>
</evidence>
<dbReference type="InterPro" id="IPR025789">
    <property type="entry name" value="DOT1_dom"/>
</dbReference>